<sequence>MSLKNNLDHVLRHATTTNSAASLHTPQPKASTTLPSFSTPGFRKPRASGSGSHSSSFHEIINISSDSISPGIKRSSSDSYFLSDSQPSSKRLKAEKENLFHPDHVNAKGKEKTRAESCDSSVNDDRSWNRVKTCLPPEFNAEYPDLLSKSIEELNDILLSNHEYNRQNMEAIYNYHSGKANKEDIYTLETIKSLLNSRISAIKRVLQYRENDPPGVHVSASTAPSVSLNSDGHQIPSHFTPHSPISAPIVASTSRLYEATSYSTASTLREGSIVNTQDSSVISIRERNPDSFASIPGSPEEDDDLWADLDIVTMEDLDTSPPAAPGPPQELTGPYAEEIDIKLKQVFKLQTFRCNQFEAISAAMAGRDVFVLMPTGGGKSLCYQLPAVCRGGKTKGVTVVVSPLLALMHDQVNGLRNNEVDAVLLTSATREGEAREIRERLYSKSTPTLLYVTPERLKMSSSLNTILRHLYRTKELARFVIDEAHCISTWGQDFREAYQELHTLRDDFPEVPIMALTATADHKTIDDILVRLQLNNPAVFTQSFNRANLFYSVVPKGSVDELVSFIKECHPNETGVIYRTGRDKCEVLADKLRGKNLQARHYHARMTPEEKEMVQAQWKDGECHILVATIAFGMGIDKKNVRFVIHYDLPKNMDGYYQETGRAGRDGLPADCILYYSYRDVQPLLTMIRDNKDGNTTKASIERQEHALNAVVRYCENNTVCRRTQILQHFGEKFDEKDCGEKCNNCVDKGLRIFQDVTQEAKKLVSLVKSFGHENVTMGHCRQILKGSNTAAVREKGHDQHPAFGAGRHLPNQVFDLLFDNCLRLDVLVEKSIQKGNWHHHYLKLGPKADELLQGRRKLQLDYRPNTSKPGSKARAKKRSCQVAPPAQEPERQQPLYADDDPMDDIEFSPKKINPRPPSVQVVDVISDSDNEAPRTGSRSRPLEPETLYHRLVAHRQLILDADHSLTKEQVLDDETLQYISAAPPQDFLSFKQILQDNSQEISGTTLDEAKKDANDRYSKYGNGFLQLCQGRMADPMLREKYAFRPASASTPKGPDNLRKFKFKPATARDS</sequence>
<dbReference type="GO" id="GO:0005524">
    <property type="term" value="F:ATP binding"/>
    <property type="evidence" value="ECO:0007669"/>
    <property type="project" value="UniProtKB-KW"/>
</dbReference>
<evidence type="ECO:0000256" key="9">
    <source>
        <dbReference type="ARBA" id="ARBA00023242"/>
    </source>
</evidence>
<dbReference type="Gene3D" id="1.10.10.10">
    <property type="entry name" value="Winged helix-like DNA-binding domain superfamily/Winged helix DNA-binding domain"/>
    <property type="match status" value="1"/>
</dbReference>
<keyword evidence="6" id="KW-0067">ATP-binding</keyword>
<dbReference type="InterPro" id="IPR001650">
    <property type="entry name" value="Helicase_C-like"/>
</dbReference>
<dbReference type="GO" id="GO:0005737">
    <property type="term" value="C:cytoplasm"/>
    <property type="evidence" value="ECO:0007669"/>
    <property type="project" value="TreeGrafter"/>
</dbReference>
<comment type="similarity">
    <text evidence="2">Belongs to the helicase family. RecQ subfamily.</text>
</comment>
<dbReference type="SMART" id="SM00487">
    <property type="entry name" value="DEXDc"/>
    <property type="match status" value="1"/>
</dbReference>
<feature type="region of interest" description="Disordered" evidence="12">
    <location>
        <begin position="1046"/>
        <end position="1071"/>
    </location>
</feature>
<dbReference type="InterPro" id="IPR027417">
    <property type="entry name" value="P-loop_NTPase"/>
</dbReference>
<gene>
    <name evidence="15" type="ORF">GGX14DRAFT_472227</name>
</gene>
<dbReference type="Pfam" id="PF00270">
    <property type="entry name" value="DEAD"/>
    <property type="match status" value="1"/>
</dbReference>
<evidence type="ECO:0000313" key="16">
    <source>
        <dbReference type="Proteomes" id="UP001219525"/>
    </source>
</evidence>
<dbReference type="GO" id="GO:0016787">
    <property type="term" value="F:hydrolase activity"/>
    <property type="evidence" value="ECO:0007669"/>
    <property type="project" value="UniProtKB-KW"/>
</dbReference>
<dbReference type="GO" id="GO:0000724">
    <property type="term" value="P:double-strand break repair via homologous recombination"/>
    <property type="evidence" value="ECO:0007669"/>
    <property type="project" value="UniProtKB-ARBA"/>
</dbReference>
<dbReference type="InterPro" id="IPR032284">
    <property type="entry name" value="RecQ_Zn-bd"/>
</dbReference>
<evidence type="ECO:0000256" key="3">
    <source>
        <dbReference type="ARBA" id="ARBA00022741"/>
    </source>
</evidence>
<dbReference type="SMART" id="SM00490">
    <property type="entry name" value="HELICc"/>
    <property type="match status" value="1"/>
</dbReference>
<dbReference type="GO" id="GO:0003677">
    <property type="term" value="F:DNA binding"/>
    <property type="evidence" value="ECO:0007669"/>
    <property type="project" value="UniProtKB-KW"/>
</dbReference>
<dbReference type="PROSITE" id="PS51194">
    <property type="entry name" value="HELICASE_CTER"/>
    <property type="match status" value="1"/>
</dbReference>
<dbReference type="InterPro" id="IPR036390">
    <property type="entry name" value="WH_DNA-bd_sf"/>
</dbReference>
<dbReference type="FunFam" id="3.40.50.300:FF:000296">
    <property type="entry name" value="ATP-dependent DNA helicase RecQ"/>
    <property type="match status" value="1"/>
</dbReference>
<dbReference type="SMART" id="SM00956">
    <property type="entry name" value="RQC"/>
    <property type="match status" value="1"/>
</dbReference>
<reference evidence="15" key="1">
    <citation type="submission" date="2023-03" db="EMBL/GenBank/DDBJ databases">
        <title>Massive genome expansion in bonnet fungi (Mycena s.s.) driven by repeated elements and novel gene families across ecological guilds.</title>
        <authorList>
            <consortium name="Lawrence Berkeley National Laboratory"/>
            <person name="Harder C.B."/>
            <person name="Miyauchi S."/>
            <person name="Viragh M."/>
            <person name="Kuo A."/>
            <person name="Thoen E."/>
            <person name="Andreopoulos B."/>
            <person name="Lu D."/>
            <person name="Skrede I."/>
            <person name="Drula E."/>
            <person name="Henrissat B."/>
            <person name="Morin E."/>
            <person name="Kohler A."/>
            <person name="Barry K."/>
            <person name="LaButti K."/>
            <person name="Morin E."/>
            <person name="Salamov A."/>
            <person name="Lipzen A."/>
            <person name="Mereny Z."/>
            <person name="Hegedus B."/>
            <person name="Baldrian P."/>
            <person name="Stursova M."/>
            <person name="Weitz H."/>
            <person name="Taylor A."/>
            <person name="Grigoriev I.V."/>
            <person name="Nagy L.G."/>
            <person name="Martin F."/>
            <person name="Kauserud H."/>
        </authorList>
    </citation>
    <scope>NUCLEOTIDE SEQUENCE</scope>
    <source>
        <strain evidence="15">9144</strain>
    </source>
</reference>
<dbReference type="GO" id="GO:0006260">
    <property type="term" value="P:DNA replication"/>
    <property type="evidence" value="ECO:0007669"/>
    <property type="project" value="InterPro"/>
</dbReference>
<dbReference type="InterPro" id="IPR002464">
    <property type="entry name" value="DNA/RNA_helicase_DEAH_CS"/>
</dbReference>
<keyword evidence="16" id="KW-1185">Reference proteome</keyword>
<keyword evidence="4" id="KW-0378">Hydrolase</keyword>
<dbReference type="GO" id="GO:0031573">
    <property type="term" value="P:mitotic intra-S DNA damage checkpoint signaling"/>
    <property type="evidence" value="ECO:0007669"/>
    <property type="project" value="UniProtKB-ARBA"/>
</dbReference>
<dbReference type="Pfam" id="PF16124">
    <property type="entry name" value="RecQ_Zn_bind"/>
    <property type="match status" value="1"/>
</dbReference>
<evidence type="ECO:0000256" key="10">
    <source>
        <dbReference type="ARBA" id="ARBA00034617"/>
    </source>
</evidence>
<evidence type="ECO:0000256" key="12">
    <source>
        <dbReference type="SAM" id="MobiDB-lite"/>
    </source>
</evidence>
<keyword evidence="3" id="KW-0547">Nucleotide-binding</keyword>
<name>A0AAD6UXB5_9AGAR</name>
<dbReference type="CDD" id="cd17920">
    <property type="entry name" value="DEXHc_RecQ"/>
    <property type="match status" value="1"/>
</dbReference>
<dbReference type="InterPro" id="IPR011545">
    <property type="entry name" value="DEAD/DEAH_box_helicase_dom"/>
</dbReference>
<evidence type="ECO:0000256" key="6">
    <source>
        <dbReference type="ARBA" id="ARBA00022840"/>
    </source>
</evidence>
<evidence type="ECO:0000256" key="2">
    <source>
        <dbReference type="ARBA" id="ARBA00005446"/>
    </source>
</evidence>
<feature type="compositionally biased region" description="Polar residues" evidence="12">
    <location>
        <begin position="15"/>
        <end position="39"/>
    </location>
</feature>
<feature type="region of interest" description="Disordered" evidence="12">
    <location>
        <begin position="860"/>
        <end position="919"/>
    </location>
</feature>
<feature type="domain" description="Helicase ATP-binding" evidence="13">
    <location>
        <begin position="360"/>
        <end position="538"/>
    </location>
</feature>
<evidence type="ECO:0000313" key="15">
    <source>
        <dbReference type="EMBL" id="KAJ7197296.1"/>
    </source>
</evidence>
<feature type="domain" description="Helicase C-terminal" evidence="14">
    <location>
        <begin position="558"/>
        <end position="709"/>
    </location>
</feature>
<dbReference type="Proteomes" id="UP001219525">
    <property type="component" value="Unassembled WGS sequence"/>
</dbReference>
<dbReference type="GO" id="GO:0009378">
    <property type="term" value="F:four-way junction helicase activity"/>
    <property type="evidence" value="ECO:0007669"/>
    <property type="project" value="TreeGrafter"/>
</dbReference>
<dbReference type="SUPFAM" id="SSF46785">
    <property type="entry name" value="Winged helix' DNA-binding domain"/>
    <property type="match status" value="1"/>
</dbReference>
<dbReference type="AlphaFoldDB" id="A0AAD6UXB5"/>
<dbReference type="Pfam" id="PF09382">
    <property type="entry name" value="RQC"/>
    <property type="match status" value="1"/>
</dbReference>
<evidence type="ECO:0000256" key="4">
    <source>
        <dbReference type="ARBA" id="ARBA00022801"/>
    </source>
</evidence>
<comment type="caution">
    <text evidence="15">The sequence shown here is derived from an EMBL/GenBank/DDBJ whole genome shotgun (WGS) entry which is preliminary data.</text>
</comment>
<dbReference type="SUPFAM" id="SSF52540">
    <property type="entry name" value="P-loop containing nucleoside triphosphate hydrolases"/>
    <property type="match status" value="1"/>
</dbReference>
<dbReference type="FunFam" id="3.40.50.300:FF:000340">
    <property type="entry name" value="Bloom syndrome, RecQ helicase"/>
    <property type="match status" value="1"/>
</dbReference>
<dbReference type="NCBIfam" id="TIGR00614">
    <property type="entry name" value="recQ_fam"/>
    <property type="match status" value="1"/>
</dbReference>
<evidence type="ECO:0000256" key="8">
    <source>
        <dbReference type="ARBA" id="ARBA00023235"/>
    </source>
</evidence>
<dbReference type="EC" id="5.6.2.4" evidence="11"/>
<dbReference type="GO" id="GO:0000729">
    <property type="term" value="P:DNA double-strand break processing"/>
    <property type="evidence" value="ECO:0007669"/>
    <property type="project" value="UniProtKB-ARBA"/>
</dbReference>
<dbReference type="PROSITE" id="PS00690">
    <property type="entry name" value="DEAH_ATP_HELICASE"/>
    <property type="match status" value="1"/>
</dbReference>
<dbReference type="GO" id="GO:0005634">
    <property type="term" value="C:nucleus"/>
    <property type="evidence" value="ECO:0007669"/>
    <property type="project" value="UniProtKB-SubCell"/>
</dbReference>
<evidence type="ECO:0000256" key="11">
    <source>
        <dbReference type="ARBA" id="ARBA00034808"/>
    </source>
</evidence>
<evidence type="ECO:0000259" key="14">
    <source>
        <dbReference type="PROSITE" id="PS51194"/>
    </source>
</evidence>
<evidence type="ECO:0000256" key="1">
    <source>
        <dbReference type="ARBA" id="ARBA00004123"/>
    </source>
</evidence>
<evidence type="ECO:0000256" key="7">
    <source>
        <dbReference type="ARBA" id="ARBA00023125"/>
    </source>
</evidence>
<dbReference type="InterPro" id="IPR018982">
    <property type="entry name" value="RQC_domain"/>
</dbReference>
<dbReference type="PANTHER" id="PTHR13710">
    <property type="entry name" value="DNA HELICASE RECQ FAMILY MEMBER"/>
    <property type="match status" value="1"/>
</dbReference>
<dbReference type="InterPro" id="IPR014001">
    <property type="entry name" value="Helicase_ATP-bd"/>
</dbReference>
<accession>A0AAD6UXB5</accession>
<comment type="catalytic activity">
    <reaction evidence="10">
        <text>Couples ATP hydrolysis with the unwinding of duplex DNA by translocating in the 3'-5' direction.</text>
        <dbReference type="EC" id="5.6.2.4"/>
    </reaction>
</comment>
<evidence type="ECO:0000256" key="5">
    <source>
        <dbReference type="ARBA" id="ARBA00022806"/>
    </source>
</evidence>
<dbReference type="EMBL" id="JARJCW010000079">
    <property type="protein sequence ID" value="KAJ7197296.1"/>
    <property type="molecule type" value="Genomic_DNA"/>
</dbReference>
<dbReference type="GO" id="GO:0043138">
    <property type="term" value="F:3'-5' DNA helicase activity"/>
    <property type="evidence" value="ECO:0007669"/>
    <property type="project" value="UniProtKB-EC"/>
</dbReference>
<comment type="subcellular location">
    <subcellularLocation>
        <location evidence="1">Nucleus</location>
    </subcellularLocation>
</comment>
<keyword evidence="5 15" id="KW-0347">Helicase</keyword>
<dbReference type="PROSITE" id="PS51192">
    <property type="entry name" value="HELICASE_ATP_BIND_1"/>
    <property type="match status" value="1"/>
</dbReference>
<keyword evidence="9" id="KW-0539">Nucleus</keyword>
<organism evidence="15 16">
    <name type="scientific">Mycena pura</name>
    <dbReference type="NCBI Taxonomy" id="153505"/>
    <lineage>
        <taxon>Eukaryota</taxon>
        <taxon>Fungi</taxon>
        <taxon>Dikarya</taxon>
        <taxon>Basidiomycota</taxon>
        <taxon>Agaricomycotina</taxon>
        <taxon>Agaricomycetes</taxon>
        <taxon>Agaricomycetidae</taxon>
        <taxon>Agaricales</taxon>
        <taxon>Marasmiineae</taxon>
        <taxon>Mycenaceae</taxon>
        <taxon>Mycena</taxon>
    </lineage>
</organism>
<dbReference type="PANTHER" id="PTHR13710:SF153">
    <property type="entry name" value="RECQ-LIKE DNA HELICASE BLM"/>
    <property type="match status" value="1"/>
</dbReference>
<protein>
    <recommendedName>
        <fullName evidence="11">DNA 3'-5' helicase</fullName>
        <ecNumber evidence="11">5.6.2.4</ecNumber>
    </recommendedName>
</protein>
<evidence type="ECO:0000259" key="13">
    <source>
        <dbReference type="PROSITE" id="PS51192"/>
    </source>
</evidence>
<proteinExistence type="inferred from homology"/>
<feature type="compositionally biased region" description="Acidic residues" evidence="12">
    <location>
        <begin position="898"/>
        <end position="907"/>
    </location>
</feature>
<dbReference type="GO" id="GO:0031422">
    <property type="term" value="C:RecQ family helicase-topoisomerase III complex"/>
    <property type="evidence" value="ECO:0007669"/>
    <property type="project" value="UniProtKB-ARBA"/>
</dbReference>
<keyword evidence="8" id="KW-0413">Isomerase</keyword>
<feature type="region of interest" description="Disordered" evidence="12">
    <location>
        <begin position="15"/>
        <end position="56"/>
    </location>
</feature>
<dbReference type="Gene3D" id="3.40.50.300">
    <property type="entry name" value="P-loop containing nucleotide triphosphate hydrolases"/>
    <property type="match status" value="2"/>
</dbReference>
<dbReference type="InterPro" id="IPR036388">
    <property type="entry name" value="WH-like_DNA-bd_sf"/>
</dbReference>
<dbReference type="CDD" id="cd18794">
    <property type="entry name" value="SF2_C_RecQ"/>
    <property type="match status" value="1"/>
</dbReference>
<dbReference type="InterPro" id="IPR004589">
    <property type="entry name" value="DNA_helicase_ATP-dep_RecQ"/>
</dbReference>
<keyword evidence="7" id="KW-0238">DNA-binding</keyword>
<dbReference type="Pfam" id="PF00271">
    <property type="entry name" value="Helicase_C"/>
    <property type="match status" value="1"/>
</dbReference>